<dbReference type="Gene3D" id="1.25.40.10">
    <property type="entry name" value="Tetratricopeptide repeat domain"/>
    <property type="match status" value="1"/>
</dbReference>
<evidence type="ECO:0000256" key="2">
    <source>
        <dbReference type="SAM" id="MobiDB-lite"/>
    </source>
</evidence>
<dbReference type="InterPro" id="IPR011990">
    <property type="entry name" value="TPR-like_helical_dom_sf"/>
</dbReference>
<feature type="region of interest" description="Disordered" evidence="2">
    <location>
        <begin position="435"/>
        <end position="563"/>
    </location>
</feature>
<organism evidence="5 6">
    <name type="scientific">Candidatus Enterovibrio altilux</name>
    <dbReference type="NCBI Taxonomy" id="1927128"/>
    <lineage>
        <taxon>Bacteria</taxon>
        <taxon>Pseudomonadati</taxon>
        <taxon>Pseudomonadota</taxon>
        <taxon>Gammaproteobacteria</taxon>
        <taxon>Vibrionales</taxon>
        <taxon>Vibrionaceae</taxon>
        <taxon>Enterovibrio</taxon>
    </lineage>
</organism>
<protein>
    <submittedName>
        <fullName evidence="5">TPR domain protein in aerotolerance operon</fullName>
    </submittedName>
</protein>
<feature type="compositionally biased region" description="Low complexity" evidence="2">
    <location>
        <begin position="435"/>
        <end position="479"/>
    </location>
</feature>
<feature type="transmembrane region" description="Helical" evidence="3">
    <location>
        <begin position="49"/>
        <end position="67"/>
    </location>
</feature>
<dbReference type="Gene3D" id="3.40.50.410">
    <property type="entry name" value="von Willebrand factor, type A domain"/>
    <property type="match status" value="1"/>
</dbReference>
<name>A0A291BBL8_9GAMM</name>
<dbReference type="InterPro" id="IPR002035">
    <property type="entry name" value="VWF_A"/>
</dbReference>
<evidence type="ECO:0000256" key="3">
    <source>
        <dbReference type="SAM" id="Phobius"/>
    </source>
</evidence>
<keyword evidence="3" id="KW-0472">Membrane</keyword>
<dbReference type="PROSITE" id="PS50005">
    <property type="entry name" value="TPR"/>
    <property type="match status" value="1"/>
</dbReference>
<keyword evidence="1" id="KW-0802">TPR repeat</keyword>
<keyword evidence="3" id="KW-0812">Transmembrane</keyword>
<evidence type="ECO:0000313" key="6">
    <source>
        <dbReference type="Proteomes" id="UP000218160"/>
    </source>
</evidence>
<reference evidence="6" key="1">
    <citation type="submission" date="2017-04" db="EMBL/GenBank/DDBJ databases">
        <title>Genome evolution of the luminous symbionts of deep sea anglerfish.</title>
        <authorList>
            <person name="Hendry T.A."/>
        </authorList>
    </citation>
    <scope>NUCLEOTIDE SEQUENCE [LARGE SCALE GENOMIC DNA]</scope>
</reference>
<dbReference type="InterPro" id="IPR050768">
    <property type="entry name" value="UPF0353/GerABKA_families"/>
</dbReference>
<dbReference type="EMBL" id="CP020663">
    <property type="protein sequence ID" value="ATF10381.1"/>
    <property type="molecule type" value="Genomic_DNA"/>
</dbReference>
<gene>
    <name evidence="5" type="ORF">BTN50_1966</name>
</gene>
<feature type="repeat" description="TPR" evidence="1">
    <location>
        <begin position="389"/>
        <end position="422"/>
    </location>
</feature>
<dbReference type="PANTHER" id="PTHR22550:SF14">
    <property type="entry name" value="VWFA DOMAIN-CONTAINING PROTEIN"/>
    <property type="match status" value="1"/>
</dbReference>
<dbReference type="PANTHER" id="PTHR22550">
    <property type="entry name" value="SPORE GERMINATION PROTEIN"/>
    <property type="match status" value="1"/>
</dbReference>
<dbReference type="SMART" id="SM00028">
    <property type="entry name" value="TPR"/>
    <property type="match status" value="1"/>
</dbReference>
<dbReference type="SUPFAM" id="SSF48452">
    <property type="entry name" value="TPR-like"/>
    <property type="match status" value="1"/>
</dbReference>
<keyword evidence="3" id="KW-1133">Transmembrane helix</keyword>
<feature type="compositionally biased region" description="Polar residues" evidence="2">
    <location>
        <begin position="534"/>
        <end position="559"/>
    </location>
</feature>
<dbReference type="AlphaFoldDB" id="A0A291BBL8"/>
<dbReference type="SUPFAM" id="SSF53300">
    <property type="entry name" value="vWA-like"/>
    <property type="match status" value="1"/>
</dbReference>
<feature type="domain" description="VWFA" evidence="4">
    <location>
        <begin position="86"/>
        <end position="192"/>
    </location>
</feature>
<dbReference type="InterPro" id="IPR036465">
    <property type="entry name" value="vWFA_dom_sf"/>
</dbReference>
<accession>A0A291BBL8</accession>
<proteinExistence type="predicted"/>
<sequence length="595" mass="65270">MYPTWLLAALPLVLLSPWMRGKTQKSGLIAPHLLALLSDKEATKNKQKQWPLIALVLAWLLSVFALAGPSWQQNEMPAVSLSGARVLVMDMSRSMYATDILPNRLTQARFKALDMLPGWKEGSSGLVAYAGDGYVISPLTDDAQTLKTLIPELSPNIMPSTGSNAAGGIMQAIELLTQAGFTHGDIILITDGMTERESKTTLNTLNSGKYRVSILVIGTQQGAPIQLPDGSLLEQNGKPVIAKVALQSLSVITQKTGGILQIWQPTDRDVENLVTFTKKPMDSTTKNTNQFIEKRLNAGFWLIMPVMLLALFGFRRGAVLTVMFILVPTHSVSAAIFQTNDQQAYSQYISGDFKQAAEGFTSPEWKGIAQYKNGNYPGAIDTLSTLNDMTSRFNLGNAYALSGDLKKAAEAFTFVLQNDPNNADAKKNLNVVQQAIEQQQQDQSSEQQPLVQQQNDQNDSAQDQVQQQEQNSKQLEQKNMSSLSESQTANGAQDQKSEGKSHNINNAKSSNKTNEPVQSFPQHEANPKKESNKNSEQNPNPVGEAPNNSQDSLSTSHSFLNKLEQVHNDTAGLIHAQIILQARQKNKPEPTENSW</sequence>
<dbReference type="KEGG" id="elux:BTN50_1966"/>
<evidence type="ECO:0000259" key="4">
    <source>
        <dbReference type="Pfam" id="PF13519"/>
    </source>
</evidence>
<feature type="compositionally biased region" description="Polar residues" evidence="2">
    <location>
        <begin position="480"/>
        <end position="494"/>
    </location>
</feature>
<dbReference type="Proteomes" id="UP000218160">
    <property type="component" value="Chromosome 2"/>
</dbReference>
<evidence type="ECO:0000256" key="1">
    <source>
        <dbReference type="PROSITE-ProRule" id="PRU00339"/>
    </source>
</evidence>
<evidence type="ECO:0000313" key="5">
    <source>
        <dbReference type="EMBL" id="ATF10381.1"/>
    </source>
</evidence>
<feature type="transmembrane region" description="Helical" evidence="3">
    <location>
        <begin position="296"/>
        <end position="314"/>
    </location>
</feature>
<dbReference type="Pfam" id="PF13519">
    <property type="entry name" value="VWA_2"/>
    <property type="match status" value="1"/>
</dbReference>
<feature type="compositionally biased region" description="Polar residues" evidence="2">
    <location>
        <begin position="502"/>
        <end position="521"/>
    </location>
</feature>
<keyword evidence="6" id="KW-1185">Reference proteome</keyword>
<dbReference type="InterPro" id="IPR019734">
    <property type="entry name" value="TPR_rpt"/>
</dbReference>